<dbReference type="AlphaFoldDB" id="A0A091VDW6"/>
<protein>
    <submittedName>
        <fullName evidence="1">Uncharacterized protein</fullName>
    </submittedName>
</protein>
<reference evidence="1 2" key="1">
    <citation type="submission" date="2014-04" db="EMBL/GenBank/DDBJ databases">
        <title>Genome evolution of avian class.</title>
        <authorList>
            <person name="Zhang G."/>
            <person name="Li C."/>
        </authorList>
    </citation>
    <scope>NUCLEOTIDE SEQUENCE [LARGE SCALE GENOMIC DNA]</scope>
    <source>
        <strain evidence="1">BGI_N337</strain>
    </source>
</reference>
<dbReference type="OrthoDB" id="10336758at2759"/>
<keyword evidence="2" id="KW-1185">Reference proteome</keyword>
<proteinExistence type="predicted"/>
<sequence>KSKHQLYHPHAARIKTASHLQGVVTLPCCLVQRLYKIRISISCGTFCLRKTPISATYIGQKPLTPVLCRMLQSQFFLCDLHKRRCSRLGF</sequence>
<feature type="non-terminal residue" evidence="1">
    <location>
        <position position="1"/>
    </location>
</feature>
<accession>A0A091VDW6</accession>
<gene>
    <name evidence="1" type="ORF">N337_01766</name>
</gene>
<evidence type="ECO:0000313" key="1">
    <source>
        <dbReference type="EMBL" id="KFQ87823.1"/>
    </source>
</evidence>
<feature type="non-terminal residue" evidence="1">
    <location>
        <position position="90"/>
    </location>
</feature>
<organism evidence="1 2">
    <name type="scientific">Phoenicopterus ruber ruber</name>
    <dbReference type="NCBI Taxonomy" id="9218"/>
    <lineage>
        <taxon>Eukaryota</taxon>
        <taxon>Metazoa</taxon>
        <taxon>Chordata</taxon>
        <taxon>Craniata</taxon>
        <taxon>Vertebrata</taxon>
        <taxon>Euteleostomi</taxon>
        <taxon>Archelosauria</taxon>
        <taxon>Archosauria</taxon>
        <taxon>Dinosauria</taxon>
        <taxon>Saurischia</taxon>
        <taxon>Theropoda</taxon>
        <taxon>Coelurosauria</taxon>
        <taxon>Aves</taxon>
        <taxon>Neognathae</taxon>
        <taxon>Neoaves</taxon>
        <taxon>Mirandornithes</taxon>
        <taxon>Phoenicopteriformes</taxon>
        <taxon>Phoenicopteridae</taxon>
        <taxon>Phoenicopterus</taxon>
    </lineage>
</organism>
<dbReference type="Proteomes" id="UP000053700">
    <property type="component" value="Unassembled WGS sequence"/>
</dbReference>
<evidence type="ECO:0000313" key="2">
    <source>
        <dbReference type="Proteomes" id="UP000053700"/>
    </source>
</evidence>
<name>A0A091VDW6_PHORB</name>
<dbReference type="EMBL" id="KK426170">
    <property type="protein sequence ID" value="KFQ87823.1"/>
    <property type="molecule type" value="Genomic_DNA"/>
</dbReference>